<keyword evidence="5" id="KW-1133">Transmembrane helix</keyword>
<keyword evidence="5" id="KW-0812">Transmembrane</keyword>
<dbReference type="FunFam" id="3.30.70.270:FF:000001">
    <property type="entry name" value="Diguanylate cyclase domain protein"/>
    <property type="match status" value="1"/>
</dbReference>
<dbReference type="Proteomes" id="UP000198762">
    <property type="component" value="Unassembled WGS sequence"/>
</dbReference>
<reference evidence="8" key="1">
    <citation type="submission" date="2016-10" db="EMBL/GenBank/DDBJ databases">
        <authorList>
            <person name="Varghese N."/>
            <person name="Submissions S."/>
        </authorList>
    </citation>
    <scope>NUCLEOTIDE SEQUENCE [LARGE SCALE GENOMIC DNA]</scope>
    <source>
        <strain evidence="8">CGMCC 1.6489</strain>
    </source>
</reference>
<feature type="transmembrane region" description="Helical" evidence="5">
    <location>
        <begin position="125"/>
        <end position="143"/>
    </location>
</feature>
<evidence type="ECO:0000313" key="7">
    <source>
        <dbReference type="EMBL" id="SET71373.1"/>
    </source>
</evidence>
<dbReference type="GO" id="GO:0043709">
    <property type="term" value="P:cell adhesion involved in single-species biofilm formation"/>
    <property type="evidence" value="ECO:0007669"/>
    <property type="project" value="TreeGrafter"/>
</dbReference>
<dbReference type="EMBL" id="FOHZ01000019">
    <property type="protein sequence ID" value="SET71373.1"/>
    <property type="molecule type" value="Genomic_DNA"/>
</dbReference>
<evidence type="ECO:0000313" key="8">
    <source>
        <dbReference type="Proteomes" id="UP000198762"/>
    </source>
</evidence>
<gene>
    <name evidence="7" type="ORF">SAMN04487962_1198</name>
</gene>
<evidence type="ECO:0000256" key="3">
    <source>
        <dbReference type="ARBA" id="ARBA00034247"/>
    </source>
</evidence>
<dbReference type="Pfam" id="PF05230">
    <property type="entry name" value="MASE2"/>
    <property type="match status" value="1"/>
</dbReference>
<protein>
    <recommendedName>
        <fullName evidence="2">diguanylate cyclase</fullName>
        <ecNumber evidence="2">2.7.7.65</ecNumber>
    </recommendedName>
</protein>
<feature type="transmembrane region" description="Helical" evidence="5">
    <location>
        <begin position="46"/>
        <end position="64"/>
    </location>
</feature>
<dbReference type="NCBIfam" id="TIGR00254">
    <property type="entry name" value="GGDEF"/>
    <property type="match status" value="1"/>
</dbReference>
<dbReference type="GO" id="GO:0052621">
    <property type="term" value="F:diguanylate cyclase activity"/>
    <property type="evidence" value="ECO:0007669"/>
    <property type="project" value="UniProtKB-EC"/>
</dbReference>
<keyword evidence="8" id="KW-1185">Reference proteome</keyword>
<organism evidence="7 8">
    <name type="scientific">Marinobacter segnicrescens</name>
    <dbReference type="NCBI Taxonomy" id="430453"/>
    <lineage>
        <taxon>Bacteria</taxon>
        <taxon>Pseudomonadati</taxon>
        <taxon>Pseudomonadota</taxon>
        <taxon>Gammaproteobacteria</taxon>
        <taxon>Pseudomonadales</taxon>
        <taxon>Marinobacteraceae</taxon>
        <taxon>Marinobacter</taxon>
    </lineage>
</organism>
<dbReference type="SUPFAM" id="SSF55073">
    <property type="entry name" value="Nucleotide cyclase"/>
    <property type="match status" value="1"/>
</dbReference>
<keyword evidence="5" id="KW-0472">Membrane</keyword>
<dbReference type="STRING" id="430453.SAMN04487962_1198"/>
<dbReference type="InterPro" id="IPR050469">
    <property type="entry name" value="Diguanylate_Cyclase"/>
</dbReference>
<name>A0A1I0GKA7_9GAMM</name>
<dbReference type="AlphaFoldDB" id="A0A1I0GKA7"/>
<dbReference type="Pfam" id="PF00990">
    <property type="entry name" value="GGDEF"/>
    <property type="match status" value="1"/>
</dbReference>
<evidence type="ECO:0000259" key="6">
    <source>
        <dbReference type="PROSITE" id="PS50887"/>
    </source>
</evidence>
<proteinExistence type="predicted"/>
<dbReference type="InterPro" id="IPR000160">
    <property type="entry name" value="GGDEF_dom"/>
</dbReference>
<evidence type="ECO:0000256" key="2">
    <source>
        <dbReference type="ARBA" id="ARBA00012528"/>
    </source>
</evidence>
<feature type="transmembrane region" description="Helical" evidence="5">
    <location>
        <begin position="149"/>
        <end position="171"/>
    </location>
</feature>
<evidence type="ECO:0000256" key="1">
    <source>
        <dbReference type="ARBA" id="ARBA00001946"/>
    </source>
</evidence>
<comment type="cofactor">
    <cofactor evidence="1">
        <name>Mg(2+)</name>
        <dbReference type="ChEBI" id="CHEBI:18420"/>
    </cofactor>
</comment>
<evidence type="ECO:0000256" key="4">
    <source>
        <dbReference type="SAM" id="Coils"/>
    </source>
</evidence>
<dbReference type="OrthoDB" id="9812260at2"/>
<dbReference type="CDD" id="cd14686">
    <property type="entry name" value="bZIP"/>
    <property type="match status" value="1"/>
</dbReference>
<feature type="domain" description="GGDEF" evidence="6">
    <location>
        <begin position="239"/>
        <end position="371"/>
    </location>
</feature>
<dbReference type="GO" id="GO:1902201">
    <property type="term" value="P:negative regulation of bacterial-type flagellum-dependent cell motility"/>
    <property type="evidence" value="ECO:0007669"/>
    <property type="project" value="TreeGrafter"/>
</dbReference>
<dbReference type="InterPro" id="IPR043128">
    <property type="entry name" value="Rev_trsase/Diguanyl_cyclase"/>
</dbReference>
<accession>A0A1I0GKA7</accession>
<dbReference type="InterPro" id="IPR007894">
    <property type="entry name" value="MASE2"/>
</dbReference>
<comment type="catalytic activity">
    <reaction evidence="3">
        <text>2 GTP = 3',3'-c-di-GMP + 2 diphosphate</text>
        <dbReference type="Rhea" id="RHEA:24898"/>
        <dbReference type="ChEBI" id="CHEBI:33019"/>
        <dbReference type="ChEBI" id="CHEBI:37565"/>
        <dbReference type="ChEBI" id="CHEBI:58805"/>
        <dbReference type="EC" id="2.7.7.65"/>
    </reaction>
</comment>
<feature type="coiled-coil region" evidence="4">
    <location>
        <begin position="177"/>
        <end position="212"/>
    </location>
</feature>
<evidence type="ECO:0000256" key="5">
    <source>
        <dbReference type="SAM" id="Phobius"/>
    </source>
</evidence>
<sequence length="379" mass="42457">MSVTRHTPSPQPHWVVNMNRRNRSLSFVAAFLTLASHVWLQGLSPWLYPTLAVSFLVWPQLAYLRARRSADSMHSEFNNLVIDSIIFGLWIAGLGFPVWITFILAISITMNLTVFRGLPGMVQAMAGLAGGIVAGGLFVGFWWQPGTHWLTTVLAISSISMYLLMVGHVSFSRNHSLHGARERQRQTEQELKQQIEENRQLQEQLREQANRDPLTGLYNRRYLEDSLHREMTRCLRQGDPLSLVLIDLDHFKSVNDRYGHSAGDLVINQLASVLSALSRASDIVCRFGGEEFLVVLPGTGLEAAEARAEDYRRMFEKTPVAVGDNLLSVTLSAGVACSYREIPPDDLIRQADLALYEAKEAGRNRVACRAPWTSEPQSA</sequence>
<keyword evidence="4" id="KW-0175">Coiled coil</keyword>
<dbReference type="EC" id="2.7.7.65" evidence="2"/>
<dbReference type="CDD" id="cd01949">
    <property type="entry name" value="GGDEF"/>
    <property type="match status" value="1"/>
</dbReference>
<dbReference type="PROSITE" id="PS50887">
    <property type="entry name" value="GGDEF"/>
    <property type="match status" value="1"/>
</dbReference>
<dbReference type="GO" id="GO:0005886">
    <property type="term" value="C:plasma membrane"/>
    <property type="evidence" value="ECO:0007669"/>
    <property type="project" value="TreeGrafter"/>
</dbReference>
<dbReference type="PANTHER" id="PTHR45138">
    <property type="entry name" value="REGULATORY COMPONENTS OF SENSORY TRANSDUCTION SYSTEM"/>
    <property type="match status" value="1"/>
</dbReference>
<dbReference type="Gene3D" id="3.30.70.270">
    <property type="match status" value="1"/>
</dbReference>
<dbReference type="SMART" id="SM00267">
    <property type="entry name" value="GGDEF"/>
    <property type="match status" value="1"/>
</dbReference>
<feature type="transmembrane region" description="Helical" evidence="5">
    <location>
        <begin position="24"/>
        <end position="40"/>
    </location>
</feature>
<dbReference type="PANTHER" id="PTHR45138:SF9">
    <property type="entry name" value="DIGUANYLATE CYCLASE DGCM-RELATED"/>
    <property type="match status" value="1"/>
</dbReference>
<dbReference type="InterPro" id="IPR029787">
    <property type="entry name" value="Nucleotide_cyclase"/>
</dbReference>